<dbReference type="PATRIC" id="fig|411473.3.peg.173"/>
<dbReference type="HOGENOM" id="CLU_066192_21_0_9"/>
<evidence type="ECO:0000313" key="3">
    <source>
        <dbReference type="Proteomes" id="UP000016662"/>
    </source>
</evidence>
<dbReference type="InterPro" id="IPR001387">
    <property type="entry name" value="Cro/C1-type_HTH"/>
</dbReference>
<dbReference type="Proteomes" id="UP000016662">
    <property type="component" value="Unassembled WGS sequence"/>
</dbReference>
<dbReference type="eggNOG" id="COG1396">
    <property type="taxonomic scope" value="Bacteria"/>
</dbReference>
<feature type="domain" description="HTH cro/C1-type" evidence="1">
    <location>
        <begin position="11"/>
        <end position="72"/>
    </location>
</feature>
<dbReference type="OrthoDB" id="2056359at2"/>
<dbReference type="STRING" id="411473.RUMCAL_00195"/>
<accession>U2KYN5</accession>
<dbReference type="Pfam" id="PF01381">
    <property type="entry name" value="HTH_3"/>
    <property type="match status" value="1"/>
</dbReference>
<proteinExistence type="predicted"/>
<dbReference type="InterPro" id="IPR010982">
    <property type="entry name" value="Lambda_DNA-bd_dom_sf"/>
</dbReference>
<sequence length="120" mass="13503">MTNDLTFGQFISEQRQKHSMESQELAKALGISGAYLSQLERGVRTNPSTELLDKIAMVLCLNKIETETLYDLYAKVSGQISPDLAVYVSSSETVRQALRTARDADATEEDWKLFIEQLNK</sequence>
<comment type="caution">
    <text evidence="2">The sequence shown here is derived from an EMBL/GenBank/DDBJ whole genome shotgun (WGS) entry which is preliminary data.</text>
</comment>
<gene>
    <name evidence="2" type="ORF">RUMCAL_00195</name>
</gene>
<dbReference type="CDD" id="cd00093">
    <property type="entry name" value="HTH_XRE"/>
    <property type="match status" value="1"/>
</dbReference>
<name>U2KYN5_9FIRM</name>
<keyword evidence="3" id="KW-1185">Reference proteome</keyword>
<dbReference type="Gene3D" id="1.10.260.40">
    <property type="entry name" value="lambda repressor-like DNA-binding domains"/>
    <property type="match status" value="1"/>
</dbReference>
<dbReference type="SUPFAM" id="SSF47413">
    <property type="entry name" value="lambda repressor-like DNA-binding domains"/>
    <property type="match status" value="1"/>
</dbReference>
<dbReference type="EMBL" id="AWVF01000026">
    <property type="protein sequence ID" value="ERJ97412.1"/>
    <property type="molecule type" value="Genomic_DNA"/>
</dbReference>
<dbReference type="RefSeq" id="WP_021681531.1">
    <property type="nucleotide sequence ID" value="NZ_KI260355.1"/>
</dbReference>
<evidence type="ECO:0000313" key="2">
    <source>
        <dbReference type="EMBL" id="ERJ97412.1"/>
    </source>
</evidence>
<keyword evidence="2" id="KW-0238">DNA-binding</keyword>
<dbReference type="AlphaFoldDB" id="U2KYN5"/>
<organism evidence="2 3">
    <name type="scientific">Ruminococcus callidus ATCC 27760</name>
    <dbReference type="NCBI Taxonomy" id="411473"/>
    <lineage>
        <taxon>Bacteria</taxon>
        <taxon>Bacillati</taxon>
        <taxon>Bacillota</taxon>
        <taxon>Clostridia</taxon>
        <taxon>Eubacteriales</taxon>
        <taxon>Oscillospiraceae</taxon>
        <taxon>Ruminococcus</taxon>
    </lineage>
</organism>
<evidence type="ECO:0000259" key="1">
    <source>
        <dbReference type="PROSITE" id="PS50943"/>
    </source>
</evidence>
<reference evidence="2 3" key="1">
    <citation type="submission" date="2013-07" db="EMBL/GenBank/DDBJ databases">
        <authorList>
            <person name="Weinstock G."/>
            <person name="Sodergren E."/>
            <person name="Wylie T."/>
            <person name="Fulton L."/>
            <person name="Fulton R."/>
            <person name="Fronick C."/>
            <person name="O'Laughlin M."/>
            <person name="Godfrey J."/>
            <person name="Miner T."/>
            <person name="Herter B."/>
            <person name="Appelbaum E."/>
            <person name="Cordes M."/>
            <person name="Lek S."/>
            <person name="Wollam A."/>
            <person name="Pepin K.H."/>
            <person name="Palsikar V.B."/>
            <person name="Mitreva M."/>
            <person name="Wilson R.K."/>
        </authorList>
    </citation>
    <scope>NUCLEOTIDE SEQUENCE [LARGE SCALE GENOMIC DNA]</scope>
    <source>
        <strain evidence="2 3">ATCC 27760</strain>
    </source>
</reference>
<dbReference type="GO" id="GO:0003677">
    <property type="term" value="F:DNA binding"/>
    <property type="evidence" value="ECO:0007669"/>
    <property type="project" value="UniProtKB-KW"/>
</dbReference>
<dbReference type="SMART" id="SM00530">
    <property type="entry name" value="HTH_XRE"/>
    <property type="match status" value="1"/>
</dbReference>
<dbReference type="PROSITE" id="PS50943">
    <property type="entry name" value="HTH_CROC1"/>
    <property type="match status" value="1"/>
</dbReference>
<protein>
    <submittedName>
        <fullName evidence="2">DNA-binding helix-turn-helix protein</fullName>
    </submittedName>
</protein>